<evidence type="ECO:0000256" key="1">
    <source>
        <dbReference type="SAM" id="MobiDB-lite"/>
    </source>
</evidence>
<keyword evidence="2" id="KW-0812">Transmembrane</keyword>
<dbReference type="InterPro" id="IPR058499">
    <property type="entry name" value="DUF8186"/>
</dbReference>
<feature type="region of interest" description="Disordered" evidence="1">
    <location>
        <begin position="8"/>
        <end position="44"/>
    </location>
</feature>
<evidence type="ECO:0000256" key="2">
    <source>
        <dbReference type="SAM" id="Phobius"/>
    </source>
</evidence>
<evidence type="ECO:0000313" key="6">
    <source>
        <dbReference type="EMBL" id="MFD1646053.1"/>
    </source>
</evidence>
<dbReference type="Proteomes" id="UP001597034">
    <property type="component" value="Unassembled WGS sequence"/>
</dbReference>
<protein>
    <submittedName>
        <fullName evidence="6">Uncharacterized protein</fullName>
    </submittedName>
</protein>
<keyword evidence="2" id="KW-0472">Membrane</keyword>
<feature type="domain" description="DUF8186" evidence="4">
    <location>
        <begin position="263"/>
        <end position="410"/>
    </location>
</feature>
<feature type="domain" description="DUF8186" evidence="5">
    <location>
        <begin position="425"/>
        <end position="509"/>
    </location>
</feature>
<evidence type="ECO:0000313" key="7">
    <source>
        <dbReference type="Proteomes" id="UP001597034"/>
    </source>
</evidence>
<reference evidence="6 7" key="1">
    <citation type="journal article" date="2019" name="Int. J. Syst. Evol. Microbiol.">
        <title>The Global Catalogue of Microorganisms (GCM) 10K type strain sequencing project: providing services to taxonomists for standard genome sequencing and annotation.</title>
        <authorList>
            <consortium name="The Broad Institute Genomics Platform"/>
            <consortium name="The Broad Institute Genome Sequencing Center for Infectious Disease"/>
            <person name="Wu L."/>
            <person name="Ma J."/>
        </authorList>
    </citation>
    <scope>NUCLEOTIDE SEQUENCE [LARGE SCALE GENOMIC DNA]</scope>
    <source>
        <strain evidence="6 7">CGMCC 1.10390</strain>
    </source>
</reference>
<dbReference type="Pfam" id="PF26590">
    <property type="entry name" value="DUF8186_M"/>
    <property type="match status" value="1"/>
</dbReference>
<evidence type="ECO:0000259" key="4">
    <source>
        <dbReference type="Pfam" id="PF26590"/>
    </source>
</evidence>
<evidence type="ECO:0000259" key="5">
    <source>
        <dbReference type="Pfam" id="PF26591"/>
    </source>
</evidence>
<feature type="transmembrane region" description="Helical" evidence="2">
    <location>
        <begin position="522"/>
        <end position="540"/>
    </location>
</feature>
<name>A0ABD6DKT1_9EURY</name>
<dbReference type="EMBL" id="JBHUDO010000002">
    <property type="protein sequence ID" value="MFD1646053.1"/>
    <property type="molecule type" value="Genomic_DNA"/>
</dbReference>
<keyword evidence="2" id="KW-1133">Transmembrane helix</keyword>
<proteinExistence type="predicted"/>
<keyword evidence="7" id="KW-1185">Reference proteome</keyword>
<evidence type="ECO:0000259" key="3">
    <source>
        <dbReference type="Pfam" id="PF26589"/>
    </source>
</evidence>
<sequence>MTMLALTVTGSSIAPTAGPPTQPDHGVNETTFDRLWSGDPDNGSIPTDASAMAELAAYVDIPFDAPPRAVDQWNAGDHGEFPETDWQTSAVPENTPTTRGLFVRDAYVRTFAISPSTRAHLSPNETPLFVAPKGSVFATLDYRVELPPSTNTSDERTSWSVVDTESEVRLRVDNTTVDTVEGTATPTLTYAELNEWPGTEHTLTVEAEITVTVEELVETRVEQCSDPDNESTCEDVWVPNATTFVETITVSDSTDVTAYELVASVRAVEYPNGDLGVGVTSPQPWQGLALENGSVSGSWGYYSARDSDWDTLERRQAWNHSVTVDSPSVPLQVHAFPSPQSRGPETATNGSVDVLASDGQTAPAPSLPDEIDLDVATGTFTSSDRIAVRDDESPGTSVVVHGLVRGVTVERELSEVDRGDLAPRNLTVDIVEVSGDNVTLEVTLVDAETGAPISTDWTTGIVRVNGHPVQTNEHGHGQVTLPRRSVYDARYDPGTWWDHEAEDLGDRDQVFVAGSVAGFIDLMFHAGVPLVLVLLGIFLVDRITGWGVWPPWRGIR</sequence>
<dbReference type="Pfam" id="PF26589">
    <property type="entry name" value="DUF8186"/>
    <property type="match status" value="1"/>
</dbReference>
<gene>
    <name evidence="6" type="ORF">ACFSBL_10205</name>
</gene>
<dbReference type="AlphaFoldDB" id="A0ABD6DKT1"/>
<feature type="compositionally biased region" description="Polar residues" evidence="1">
    <location>
        <begin position="338"/>
        <end position="351"/>
    </location>
</feature>
<feature type="domain" description="DUF8186" evidence="3">
    <location>
        <begin position="80"/>
        <end position="259"/>
    </location>
</feature>
<dbReference type="InterPro" id="IPR058910">
    <property type="entry name" value="DUF8186_M"/>
</dbReference>
<dbReference type="Pfam" id="PF26591">
    <property type="entry name" value="DUF8186_C"/>
    <property type="match status" value="1"/>
</dbReference>
<comment type="caution">
    <text evidence="6">The sequence shown here is derived from an EMBL/GenBank/DDBJ whole genome shotgun (WGS) entry which is preliminary data.</text>
</comment>
<dbReference type="RefSeq" id="WP_256398422.1">
    <property type="nucleotide sequence ID" value="NZ_JANHJR010000001.1"/>
</dbReference>
<organism evidence="6 7">
    <name type="scientific">Haloarchaeobius litoreus</name>
    <dbReference type="NCBI Taxonomy" id="755306"/>
    <lineage>
        <taxon>Archaea</taxon>
        <taxon>Methanobacteriati</taxon>
        <taxon>Methanobacteriota</taxon>
        <taxon>Stenosarchaea group</taxon>
        <taxon>Halobacteria</taxon>
        <taxon>Halobacteriales</taxon>
        <taxon>Halorubellaceae</taxon>
        <taxon>Haloarchaeobius</taxon>
    </lineage>
</organism>
<accession>A0ABD6DKT1</accession>
<feature type="region of interest" description="Disordered" evidence="1">
    <location>
        <begin position="330"/>
        <end position="369"/>
    </location>
</feature>
<dbReference type="InterPro" id="IPR058911">
    <property type="entry name" value="DUF8186_C"/>
</dbReference>